<comment type="similarity">
    <text evidence="13">Belongs to the peptidase M28 family. M28E subfamily.</text>
</comment>
<gene>
    <name evidence="16" type="ORF">OCS_02336</name>
</gene>
<dbReference type="Proteomes" id="UP000019374">
    <property type="component" value="Unassembled WGS sequence"/>
</dbReference>
<dbReference type="PANTHER" id="PTHR12147">
    <property type="entry name" value="METALLOPEPTIDASE M28 FAMILY MEMBER"/>
    <property type="match status" value="1"/>
</dbReference>
<evidence type="ECO:0000256" key="14">
    <source>
        <dbReference type="RuleBase" id="RU361240"/>
    </source>
</evidence>
<evidence type="ECO:0000256" key="7">
    <source>
        <dbReference type="ARBA" id="ARBA00022801"/>
    </source>
</evidence>
<dbReference type="GO" id="GO:0006508">
    <property type="term" value="P:proteolysis"/>
    <property type="evidence" value="ECO:0007669"/>
    <property type="project" value="UniProtKB-KW"/>
</dbReference>
<keyword evidence="7 14" id="KW-0378">Hydrolase</keyword>
<dbReference type="AlphaFoldDB" id="T5A8Y7"/>
<keyword evidence="10" id="KW-1015">Disulfide bond</keyword>
<dbReference type="Pfam" id="PF04389">
    <property type="entry name" value="Peptidase_M28"/>
    <property type="match status" value="1"/>
</dbReference>
<evidence type="ECO:0000256" key="5">
    <source>
        <dbReference type="ARBA" id="ARBA00022723"/>
    </source>
</evidence>
<evidence type="ECO:0000256" key="2">
    <source>
        <dbReference type="ARBA" id="ARBA00011245"/>
    </source>
</evidence>
<evidence type="ECO:0000256" key="12">
    <source>
        <dbReference type="ARBA" id="ARBA00043843"/>
    </source>
</evidence>
<keyword evidence="3" id="KW-0031">Aminopeptidase</keyword>
<feature type="domain" description="Peptidase M28" evidence="15">
    <location>
        <begin position="181"/>
        <end position="365"/>
    </location>
</feature>
<dbReference type="GO" id="GO:0046872">
    <property type="term" value="F:metal ion binding"/>
    <property type="evidence" value="ECO:0007669"/>
    <property type="project" value="UniProtKB-KW"/>
</dbReference>
<keyword evidence="8 14" id="KW-0862">Zinc</keyword>
<comment type="function">
    <text evidence="12">Extracellular aminopeptidase that allows assimilation of proteinaceous substrates.</text>
</comment>
<evidence type="ECO:0000256" key="11">
    <source>
        <dbReference type="ARBA" id="ARBA00023180"/>
    </source>
</evidence>
<dbReference type="PANTHER" id="PTHR12147:SF56">
    <property type="entry name" value="AMINOPEPTIDASE YDR415C-RELATED"/>
    <property type="match status" value="1"/>
</dbReference>
<proteinExistence type="inferred from homology"/>
<evidence type="ECO:0000256" key="1">
    <source>
        <dbReference type="ARBA" id="ARBA00001947"/>
    </source>
</evidence>
<organism evidence="16 17">
    <name type="scientific">Ophiocordyceps sinensis (strain Co18 / CGMCC 3.14243)</name>
    <name type="common">Yarsagumba caterpillar fungus</name>
    <name type="synonym">Hirsutella sinensis</name>
    <dbReference type="NCBI Taxonomy" id="911162"/>
    <lineage>
        <taxon>Eukaryota</taxon>
        <taxon>Fungi</taxon>
        <taxon>Dikarya</taxon>
        <taxon>Ascomycota</taxon>
        <taxon>Pezizomycotina</taxon>
        <taxon>Sordariomycetes</taxon>
        <taxon>Hypocreomycetidae</taxon>
        <taxon>Hypocreales</taxon>
        <taxon>Ophiocordycipitaceae</taxon>
        <taxon>Ophiocordyceps</taxon>
    </lineage>
</organism>
<evidence type="ECO:0000313" key="16">
    <source>
        <dbReference type="EMBL" id="EQL01950.1"/>
    </source>
</evidence>
<dbReference type="GO" id="GO:0004177">
    <property type="term" value="F:aminopeptidase activity"/>
    <property type="evidence" value="ECO:0007669"/>
    <property type="project" value="UniProtKB-KW"/>
</dbReference>
<evidence type="ECO:0000256" key="3">
    <source>
        <dbReference type="ARBA" id="ARBA00022438"/>
    </source>
</evidence>
<keyword evidence="9" id="KW-0865">Zymogen</keyword>
<dbReference type="eggNOG" id="KOG2195">
    <property type="taxonomic scope" value="Eukaryota"/>
</dbReference>
<dbReference type="InterPro" id="IPR007484">
    <property type="entry name" value="Peptidase_M28"/>
</dbReference>
<accession>T5A8Y7</accession>
<comment type="subunit">
    <text evidence="2">Monomer.</text>
</comment>
<keyword evidence="4 14" id="KW-0645">Protease</keyword>
<feature type="signal peptide" evidence="14">
    <location>
        <begin position="1"/>
        <end position="21"/>
    </location>
</feature>
<comment type="cofactor">
    <cofactor evidence="1">
        <name>Zn(2+)</name>
        <dbReference type="ChEBI" id="CHEBI:29105"/>
    </cofactor>
</comment>
<evidence type="ECO:0000259" key="15">
    <source>
        <dbReference type="Pfam" id="PF04389"/>
    </source>
</evidence>
<keyword evidence="11" id="KW-0325">Glycoprotein</keyword>
<dbReference type="OrthoDB" id="2214at2759"/>
<evidence type="ECO:0000256" key="8">
    <source>
        <dbReference type="ARBA" id="ARBA00022833"/>
    </source>
</evidence>
<dbReference type="Gene3D" id="3.40.630.10">
    <property type="entry name" value="Zn peptidases"/>
    <property type="match status" value="1"/>
</dbReference>
<dbReference type="SUPFAM" id="SSF53187">
    <property type="entry name" value="Zn-dependent exopeptidases"/>
    <property type="match status" value="1"/>
</dbReference>
<evidence type="ECO:0000256" key="4">
    <source>
        <dbReference type="ARBA" id="ARBA00022670"/>
    </source>
</evidence>
<evidence type="ECO:0000256" key="10">
    <source>
        <dbReference type="ARBA" id="ARBA00023157"/>
    </source>
</evidence>
<evidence type="ECO:0000256" key="9">
    <source>
        <dbReference type="ARBA" id="ARBA00023145"/>
    </source>
</evidence>
<protein>
    <recommendedName>
        <fullName evidence="14">Peptide hydrolase</fullName>
        <ecNumber evidence="14">3.4.-.-</ecNumber>
    </recommendedName>
</protein>
<evidence type="ECO:0000256" key="6">
    <source>
        <dbReference type="ARBA" id="ARBA00022729"/>
    </source>
</evidence>
<dbReference type="HOGENOM" id="CLU_025866_0_0_1"/>
<name>T5A8Y7_OPHSC</name>
<dbReference type="EMBL" id="KE652384">
    <property type="protein sequence ID" value="EQL01950.1"/>
    <property type="molecule type" value="Genomic_DNA"/>
</dbReference>
<dbReference type="EC" id="3.4.-.-" evidence="14"/>
<keyword evidence="6 14" id="KW-0732">Signal</keyword>
<feature type="chain" id="PRO_5005147257" description="Peptide hydrolase" evidence="14">
    <location>
        <begin position="22"/>
        <end position="381"/>
    </location>
</feature>
<keyword evidence="5 14" id="KW-0479">Metal-binding</keyword>
<dbReference type="GO" id="GO:0008235">
    <property type="term" value="F:metalloexopeptidase activity"/>
    <property type="evidence" value="ECO:0007669"/>
    <property type="project" value="InterPro"/>
</dbReference>
<reference evidence="16 17" key="1">
    <citation type="journal article" date="2013" name="Chin. Sci. Bull.">
        <title>Genome survey uncovers the secrets of sex and lifestyle in caterpillar fungus.</title>
        <authorList>
            <person name="Hu X."/>
            <person name="Zhang Y."/>
            <person name="Xiao G."/>
            <person name="Zheng P."/>
            <person name="Xia Y."/>
            <person name="Zhang X."/>
            <person name="St Leger R.J."/>
            <person name="Liu X."/>
            <person name="Wang C."/>
        </authorList>
    </citation>
    <scope>NUCLEOTIDE SEQUENCE [LARGE SCALE GENOMIC DNA]</scope>
    <source>
        <strain evidence="17">Co18 / CGMCC 3.14243</strain>
        <tissue evidence="16">Fruit-body</tissue>
    </source>
</reference>
<evidence type="ECO:0000256" key="13">
    <source>
        <dbReference type="ARBA" id="ARBA00043962"/>
    </source>
</evidence>
<evidence type="ECO:0000313" key="17">
    <source>
        <dbReference type="Proteomes" id="UP000019374"/>
    </source>
</evidence>
<sequence>MRFNAALVLVGSWSCPRLTHAAPDVRLVTASESDPGQWVTEKQMFQRFISNKIGFVDITGREQDVKPVLAPRQAVSYPSKAEHRDEAERLVSQVNVSRPQSWLRTLTNFHTRHYRSPSGKQAAVWLFDEAKSVASANPVINVTQFSHSWHQPSVIARIPGNSSNLGKSRIPSERAKTDPLAFAVIVGAHFDSTGGSVEARSPGADDNGSGTVVLLEALRIFAETAYKPENTLEFHFYAAEEAGLRGSMDIFSEYKSEGKRVLAMLNQDMTGYSTSNRSSVITDYVDATLAEYVRTIATAYLDMPPTSTRCGYGCSDHYSALRNGFPSAILASDEFEKADPNIHSPDDTLDRIQWPTLLRHAKFVVGFLVEASNIGHGQSTP</sequence>
<dbReference type="InterPro" id="IPR045175">
    <property type="entry name" value="M28_fam"/>
</dbReference>